<name>A0A1L6MZ46_9BACT</name>
<sequence length="316" mass="35975">MENGMESNETNQRKKGWWCFLVLLLVGLMELGLHFYQRQDVVSEQDWQNVRTLVASWIQQEDWLTFSPDWIEPVGRAQMGNALATVERIAAPDETRFPRAIELSIRNHNRPELRSWKKVKEKRLGRITVRLFENPTPVSILSDLVQEAKKGALLVSRVQSEHLASCPQVFQQVQTGGFTFGPAIAAQRWVCPGGSLVTVTVVPILDYRPRQCIYLFHLQEGASVRLIFPRILFGRALHGHHGLYANAEHEQKGAPVKLSFSIGQSIVGQVTHYDGDGWKGFEFDTQTWAADRAELTVDIVSSINRDRMYCFEADTR</sequence>
<keyword evidence="1" id="KW-1133">Transmembrane helix</keyword>
<keyword evidence="3" id="KW-1185">Reference proteome</keyword>
<dbReference type="Proteomes" id="UP000185544">
    <property type="component" value="Chromosome"/>
</dbReference>
<dbReference type="KEGG" id="pabo:BCY86_08410"/>
<accession>A0A1L6MZ46</accession>
<dbReference type="STRING" id="1882918.BCY86_08410"/>
<dbReference type="AlphaFoldDB" id="A0A1L6MZ46"/>
<evidence type="ECO:0000256" key="1">
    <source>
        <dbReference type="SAM" id="Phobius"/>
    </source>
</evidence>
<dbReference type="EMBL" id="CP016908">
    <property type="protein sequence ID" value="APS00697.1"/>
    <property type="molecule type" value="Genomic_DNA"/>
</dbReference>
<protein>
    <submittedName>
        <fullName evidence="2">Uncharacterized protein</fullName>
    </submittedName>
</protein>
<evidence type="ECO:0000313" key="3">
    <source>
        <dbReference type="Proteomes" id="UP000185544"/>
    </source>
</evidence>
<feature type="transmembrane region" description="Helical" evidence="1">
    <location>
        <begin position="16"/>
        <end position="36"/>
    </location>
</feature>
<evidence type="ECO:0000313" key="2">
    <source>
        <dbReference type="EMBL" id="APS00697.1"/>
    </source>
</evidence>
<reference evidence="2 3" key="1">
    <citation type="submission" date="2016-08" db="EMBL/GenBank/DDBJ databases">
        <title>Identification and validation of antigenic proteins from Pajaroellobacter abortibovis using de-novo genome sequence assembly and reverse vaccinology.</title>
        <authorList>
            <person name="Welly B.T."/>
            <person name="Miller M.R."/>
            <person name="Stott J.L."/>
            <person name="Blanchard M.T."/>
            <person name="Islas-Trejo A.D."/>
            <person name="O'Rourke S.M."/>
            <person name="Young A.E."/>
            <person name="Medrano J.F."/>
            <person name="Van Eenennaam A.L."/>
        </authorList>
    </citation>
    <scope>NUCLEOTIDE SEQUENCE [LARGE SCALE GENOMIC DNA]</scope>
    <source>
        <strain evidence="2 3">BTF92-0548A/99-0131</strain>
    </source>
</reference>
<organism evidence="2 3">
    <name type="scientific">Pajaroellobacter abortibovis</name>
    <dbReference type="NCBI Taxonomy" id="1882918"/>
    <lineage>
        <taxon>Bacteria</taxon>
        <taxon>Pseudomonadati</taxon>
        <taxon>Myxococcota</taxon>
        <taxon>Polyangia</taxon>
        <taxon>Polyangiales</taxon>
        <taxon>Polyangiaceae</taxon>
    </lineage>
</organism>
<keyword evidence="1" id="KW-0812">Transmembrane</keyword>
<gene>
    <name evidence="2" type="ORF">BCY86_08410</name>
</gene>
<proteinExistence type="predicted"/>
<keyword evidence="1" id="KW-0472">Membrane</keyword>